<name>A0A2G8TK91_9BURK</name>
<reference evidence="2 3" key="1">
    <citation type="submission" date="2017-10" db="EMBL/GenBank/DDBJ databases">
        <title>Massilia psychrophilum sp. nov., a novel purple-pigmented bacterium isolated from Tianshan glacier, Xinjiang Municipality, China.</title>
        <authorList>
            <person name="Wang H."/>
        </authorList>
    </citation>
    <scope>NUCLEOTIDE SEQUENCE [LARGE SCALE GENOMIC DNA]</scope>
    <source>
        <strain evidence="2 3">JCM 30074</strain>
    </source>
</reference>
<dbReference type="RefSeq" id="WP_099787345.1">
    <property type="nucleotide sequence ID" value="NZ_JBHLYV010000001.1"/>
</dbReference>
<feature type="region of interest" description="Disordered" evidence="1">
    <location>
        <begin position="477"/>
        <end position="512"/>
    </location>
</feature>
<evidence type="ECO:0000256" key="1">
    <source>
        <dbReference type="SAM" id="MobiDB-lite"/>
    </source>
</evidence>
<proteinExistence type="predicted"/>
<dbReference type="InterPro" id="IPR006530">
    <property type="entry name" value="YD"/>
</dbReference>
<dbReference type="PANTHER" id="PTHR32305">
    <property type="match status" value="1"/>
</dbReference>
<dbReference type="InterPro" id="IPR050708">
    <property type="entry name" value="T6SS_VgrG/RHS"/>
</dbReference>
<dbReference type="OrthoDB" id="8727902at2"/>
<gene>
    <name evidence="2" type="ORF">CR105_05155</name>
</gene>
<sequence>MSEHAGGVGRHTFAYPSDLTRRVTDPLGTERVLGLTYPSDTRGRIVSGSQPAGAGCEAGANAYEYSSSGDLASRTDFNGQKTCFTNDVARGLETRRITGLPASASCPVGATAVGGNAVRTISTQWHTDWPLKSMVAEPSRLTSYGYNGERGADGQVAHCSDATLPNGKPVAVLCSQTVQASTDSNGTLGFSAAKTGAARVWQYTYNSAGKLLTRTGPADALGNRDALRLTYYADTTGDHTTGDLATATNGAGEVTQLREYSKDGLATNIKLPNGQIIKLEYGARQRLASRTVEDGSGAAETARYQYDDAGQLTRVIAADGTSMEYVYDAAHRLTDLRDGAGHTVHFTLDNIGNVVKQDVRDARGELVATSKRTYDALNRLQKEQRDDQDPGVSYAYDRGGNLTKVIDPLGRATTQVFDRYNRVMTQILPPPAPGAAAPVIGFGYSHQDDLLSVTDPRKLTTRYTVDGLGQQTSIVTRTREQRPSSLMAPAIPTSAPPPPPARQFIDSMQRTV</sequence>
<dbReference type="AlphaFoldDB" id="A0A2G8TK91"/>
<dbReference type="Proteomes" id="UP000230390">
    <property type="component" value="Unassembled WGS sequence"/>
</dbReference>
<accession>A0A2G8TK91</accession>
<dbReference type="InterPro" id="IPR031325">
    <property type="entry name" value="RHS_repeat"/>
</dbReference>
<comment type="caution">
    <text evidence="2">The sequence shown here is derived from an EMBL/GenBank/DDBJ whole genome shotgun (WGS) entry which is preliminary data.</text>
</comment>
<protein>
    <recommendedName>
        <fullName evidence="4">RHS repeat protein</fullName>
    </recommendedName>
</protein>
<evidence type="ECO:0008006" key="4">
    <source>
        <dbReference type="Google" id="ProtNLM"/>
    </source>
</evidence>
<keyword evidence="3" id="KW-1185">Reference proteome</keyword>
<dbReference type="Gene3D" id="2.180.10.10">
    <property type="entry name" value="RHS repeat-associated core"/>
    <property type="match status" value="2"/>
</dbReference>
<dbReference type="EMBL" id="PDOC01000002">
    <property type="protein sequence ID" value="PIL46456.1"/>
    <property type="molecule type" value="Genomic_DNA"/>
</dbReference>
<dbReference type="Pfam" id="PF05593">
    <property type="entry name" value="RHS_repeat"/>
    <property type="match status" value="2"/>
</dbReference>
<organism evidence="2 3">
    <name type="scientific">Massilia eurypsychrophila</name>
    <dbReference type="NCBI Taxonomy" id="1485217"/>
    <lineage>
        <taxon>Bacteria</taxon>
        <taxon>Pseudomonadati</taxon>
        <taxon>Pseudomonadota</taxon>
        <taxon>Betaproteobacteria</taxon>
        <taxon>Burkholderiales</taxon>
        <taxon>Oxalobacteraceae</taxon>
        <taxon>Telluria group</taxon>
        <taxon>Massilia</taxon>
    </lineage>
</organism>
<evidence type="ECO:0000313" key="2">
    <source>
        <dbReference type="EMBL" id="PIL46456.1"/>
    </source>
</evidence>
<dbReference type="PANTHER" id="PTHR32305:SF15">
    <property type="entry name" value="PROTEIN RHSA-RELATED"/>
    <property type="match status" value="1"/>
</dbReference>
<evidence type="ECO:0000313" key="3">
    <source>
        <dbReference type="Proteomes" id="UP000230390"/>
    </source>
</evidence>
<dbReference type="NCBIfam" id="TIGR01643">
    <property type="entry name" value="YD_repeat_2x"/>
    <property type="match status" value="1"/>
</dbReference>